<protein>
    <submittedName>
        <fullName evidence="2">Alpha/beta hydrolase</fullName>
    </submittedName>
</protein>
<dbReference type="Pfam" id="PF12697">
    <property type="entry name" value="Abhydrolase_6"/>
    <property type="match status" value="1"/>
</dbReference>
<dbReference type="InterPro" id="IPR029058">
    <property type="entry name" value="AB_hydrolase_fold"/>
</dbReference>
<evidence type="ECO:0000313" key="2">
    <source>
        <dbReference type="EMBL" id="RNI29022.1"/>
    </source>
</evidence>
<dbReference type="SUPFAM" id="SSF53474">
    <property type="entry name" value="alpha/beta-Hydrolases"/>
    <property type="match status" value="1"/>
</dbReference>
<gene>
    <name evidence="2" type="ORF">EFB08_06205</name>
</gene>
<reference evidence="2 3" key="1">
    <citation type="submission" date="2018-11" db="EMBL/GenBank/DDBJ databases">
        <title>Rufibacter latericius sp. nov., isolated from water in Baiyang Lake.</title>
        <authorList>
            <person name="Yang Y."/>
        </authorList>
    </citation>
    <scope>NUCLEOTIDE SEQUENCE [LARGE SCALE GENOMIC DNA]</scope>
    <source>
        <strain evidence="2 3">R-22-1c-1</strain>
    </source>
</reference>
<name>A0A3M9MU22_9BACT</name>
<dbReference type="Proteomes" id="UP000272117">
    <property type="component" value="Unassembled WGS sequence"/>
</dbReference>
<keyword evidence="2" id="KW-0378">Hydrolase</keyword>
<comment type="caution">
    <text evidence="2">The sequence shown here is derived from an EMBL/GenBank/DDBJ whole genome shotgun (WGS) entry which is preliminary data.</text>
</comment>
<keyword evidence="3" id="KW-1185">Reference proteome</keyword>
<dbReference type="InterPro" id="IPR000073">
    <property type="entry name" value="AB_hydrolase_1"/>
</dbReference>
<dbReference type="EMBL" id="RJJD01000003">
    <property type="protein sequence ID" value="RNI29022.1"/>
    <property type="molecule type" value="Genomic_DNA"/>
</dbReference>
<accession>A0A3M9MU22</accession>
<dbReference type="GO" id="GO:0016787">
    <property type="term" value="F:hydrolase activity"/>
    <property type="evidence" value="ECO:0007669"/>
    <property type="project" value="UniProtKB-KW"/>
</dbReference>
<evidence type="ECO:0000313" key="3">
    <source>
        <dbReference type="Proteomes" id="UP000272117"/>
    </source>
</evidence>
<dbReference type="AlphaFoldDB" id="A0A3M9MU22"/>
<proteinExistence type="predicted"/>
<dbReference type="Gene3D" id="3.40.50.1820">
    <property type="entry name" value="alpha/beta hydrolase"/>
    <property type="match status" value="1"/>
</dbReference>
<feature type="domain" description="AB hydrolase-1" evidence="1">
    <location>
        <begin position="53"/>
        <end position="221"/>
    </location>
</feature>
<organism evidence="2 3">
    <name type="scientific">Rufibacter latericius</name>
    <dbReference type="NCBI Taxonomy" id="2487040"/>
    <lineage>
        <taxon>Bacteria</taxon>
        <taxon>Pseudomonadati</taxon>
        <taxon>Bacteroidota</taxon>
        <taxon>Cytophagia</taxon>
        <taxon>Cytophagales</taxon>
        <taxon>Hymenobacteraceae</taxon>
        <taxon>Rufibacter</taxon>
    </lineage>
</organism>
<evidence type="ECO:0000259" key="1">
    <source>
        <dbReference type="Pfam" id="PF12697"/>
    </source>
</evidence>
<sequence>MIWEALPVLSFMNLPPLYLLSGLCADERLFQFLQLNHPSPKVIQWISPDPEDTMATYATKLISQMEPGQDPPVLIGLSFGGMMAQEIAKQIKVKRVILLSSLADTRKLPLHYRVAGALQMQHWLPLSLFKQMVLPAYWLFGAKTQEEKGILKTILQETDIPFLRWSLQQILDWRHQASQENVIVLHGDRDKVLPVPAHPSLHLIKGGEHLMVMSRAKEVSAILNRYLA</sequence>